<keyword evidence="3" id="KW-1185">Reference proteome</keyword>
<feature type="region of interest" description="Disordered" evidence="1">
    <location>
        <begin position="1"/>
        <end position="30"/>
    </location>
</feature>
<gene>
    <name evidence="2" type="ORF">KP509_09G093700</name>
</gene>
<sequence>MHFHRRKRGSFREGLNRKHPARDGFNKLQTSTGYVSSKGSVLTYTRLCGAVLKRVWMHTRDNARGKRDHRHNRVD</sequence>
<dbReference type="Proteomes" id="UP000825935">
    <property type="component" value="Chromosome 9"/>
</dbReference>
<organism evidence="2 3">
    <name type="scientific">Ceratopteris richardii</name>
    <name type="common">Triangle waterfern</name>
    <dbReference type="NCBI Taxonomy" id="49495"/>
    <lineage>
        <taxon>Eukaryota</taxon>
        <taxon>Viridiplantae</taxon>
        <taxon>Streptophyta</taxon>
        <taxon>Embryophyta</taxon>
        <taxon>Tracheophyta</taxon>
        <taxon>Polypodiopsida</taxon>
        <taxon>Polypodiidae</taxon>
        <taxon>Polypodiales</taxon>
        <taxon>Pteridineae</taxon>
        <taxon>Pteridaceae</taxon>
        <taxon>Parkerioideae</taxon>
        <taxon>Ceratopteris</taxon>
    </lineage>
</organism>
<reference evidence="2" key="1">
    <citation type="submission" date="2021-08" db="EMBL/GenBank/DDBJ databases">
        <title>WGS assembly of Ceratopteris richardii.</title>
        <authorList>
            <person name="Marchant D.B."/>
            <person name="Chen G."/>
            <person name="Jenkins J."/>
            <person name="Shu S."/>
            <person name="Leebens-Mack J."/>
            <person name="Grimwood J."/>
            <person name="Schmutz J."/>
            <person name="Soltis P."/>
            <person name="Soltis D."/>
            <person name="Chen Z.-H."/>
        </authorList>
    </citation>
    <scope>NUCLEOTIDE SEQUENCE</scope>
    <source>
        <strain evidence="2">Whitten #5841</strain>
        <tissue evidence="2">Leaf</tissue>
    </source>
</reference>
<proteinExistence type="predicted"/>
<protein>
    <submittedName>
        <fullName evidence="2">Uncharacterized protein</fullName>
    </submittedName>
</protein>
<evidence type="ECO:0000256" key="1">
    <source>
        <dbReference type="SAM" id="MobiDB-lite"/>
    </source>
</evidence>
<dbReference type="AlphaFoldDB" id="A0A8T2U6J9"/>
<comment type="caution">
    <text evidence="2">The sequence shown here is derived from an EMBL/GenBank/DDBJ whole genome shotgun (WGS) entry which is preliminary data.</text>
</comment>
<dbReference type="EMBL" id="CM035414">
    <property type="protein sequence ID" value="KAH7430328.1"/>
    <property type="molecule type" value="Genomic_DNA"/>
</dbReference>
<accession>A0A8T2U6J9</accession>
<name>A0A8T2U6J9_CERRI</name>
<feature type="compositionally biased region" description="Basic and acidic residues" evidence="1">
    <location>
        <begin position="10"/>
        <end position="25"/>
    </location>
</feature>
<evidence type="ECO:0000313" key="2">
    <source>
        <dbReference type="EMBL" id="KAH7430328.1"/>
    </source>
</evidence>
<evidence type="ECO:0000313" key="3">
    <source>
        <dbReference type="Proteomes" id="UP000825935"/>
    </source>
</evidence>